<dbReference type="SMART" id="SM00086">
    <property type="entry name" value="PAC"/>
    <property type="match status" value="3"/>
</dbReference>
<dbReference type="NCBIfam" id="TIGR00254">
    <property type="entry name" value="GGDEF"/>
    <property type="match status" value="1"/>
</dbReference>
<organism evidence="4 5">
    <name type="scientific">Curvibacter microcysteis</name>
    <dbReference type="NCBI Taxonomy" id="3026419"/>
    <lineage>
        <taxon>Bacteria</taxon>
        <taxon>Pseudomonadati</taxon>
        <taxon>Pseudomonadota</taxon>
        <taxon>Betaproteobacteria</taxon>
        <taxon>Burkholderiales</taxon>
        <taxon>Comamonadaceae</taxon>
        <taxon>Curvibacter</taxon>
    </lineage>
</organism>
<evidence type="ECO:0000259" key="3">
    <source>
        <dbReference type="PROSITE" id="PS50887"/>
    </source>
</evidence>
<dbReference type="Pfam" id="PF13426">
    <property type="entry name" value="PAS_9"/>
    <property type="match status" value="1"/>
</dbReference>
<dbReference type="CDD" id="cd01948">
    <property type="entry name" value="EAL"/>
    <property type="match status" value="1"/>
</dbReference>
<dbReference type="SMART" id="SM00091">
    <property type="entry name" value="PAS"/>
    <property type="match status" value="3"/>
</dbReference>
<dbReference type="InterPro" id="IPR043128">
    <property type="entry name" value="Rev_trsase/Diguanyl_cyclase"/>
</dbReference>
<proteinExistence type="predicted"/>
<dbReference type="InterPro" id="IPR001633">
    <property type="entry name" value="EAL_dom"/>
</dbReference>
<dbReference type="PANTHER" id="PTHR44757:SF2">
    <property type="entry name" value="BIOFILM ARCHITECTURE MAINTENANCE PROTEIN MBAA"/>
    <property type="match status" value="1"/>
</dbReference>
<feature type="domain" description="EAL" evidence="2">
    <location>
        <begin position="627"/>
        <end position="881"/>
    </location>
</feature>
<comment type="caution">
    <text evidence="4">The sequence shown here is derived from an EMBL/GenBank/DDBJ whole genome shotgun (WGS) entry which is preliminary data.</text>
</comment>
<feature type="domain" description="PAS" evidence="1">
    <location>
        <begin position="200"/>
        <end position="248"/>
    </location>
</feature>
<dbReference type="InterPro" id="IPR001610">
    <property type="entry name" value="PAC"/>
</dbReference>
<dbReference type="InterPro" id="IPR035965">
    <property type="entry name" value="PAS-like_dom_sf"/>
</dbReference>
<dbReference type="Pfam" id="PF00989">
    <property type="entry name" value="PAS"/>
    <property type="match status" value="1"/>
</dbReference>
<dbReference type="Pfam" id="PF08448">
    <property type="entry name" value="PAS_4"/>
    <property type="match status" value="1"/>
</dbReference>
<dbReference type="SMART" id="SM00052">
    <property type="entry name" value="EAL"/>
    <property type="match status" value="1"/>
</dbReference>
<dbReference type="Gene3D" id="3.20.20.450">
    <property type="entry name" value="EAL domain"/>
    <property type="match status" value="1"/>
</dbReference>
<keyword evidence="5" id="KW-1185">Reference proteome</keyword>
<dbReference type="Pfam" id="PF00990">
    <property type="entry name" value="GGDEF"/>
    <property type="match status" value="1"/>
</dbReference>
<dbReference type="InterPro" id="IPR013767">
    <property type="entry name" value="PAS_fold"/>
</dbReference>
<gene>
    <name evidence="4" type="ORF">PSQ39_09470</name>
</gene>
<sequence length="885" mass="96881">MRHPSHPSQALPDDPFSGAQADFAEATLPQSLAPLVDGEGGETQPDFLSFELPDTQSADLELDAVADVASVGVLHQALMAQWPQPVMALLVDRSPRLLFWNRAAEQALGYQAADLLGNPLGLTLLCPDPDYLARKLQELAPLGRQCSDFEWTFTCRNGQKRRFSWTSIPLPPASSGERIFWLTGADVSRRLATEQVLRGRDRLLRSVFRHLPDMVYLKDGQGRWLLTNPGSLAVLGLTEKDAIGKTNLELSNLGLPMAESLRLSALNEEATWQSGRVSHVQEMAVDLHGSQRSFDVVRVPTFGRDDERLHMLVIRRDVTDQRSAATKLELAGRVLDQSSDGILISDAQHEVMMANVAFCDITGYSSEELVGREVNLLADGQHDPGFKTHIWSEVNEQGRWAGEVWNRRKNGEVFPQWLTLSALRHRSSGEITHYVAAISDLSSSKAAEEKIAYLSTQDVVTGLPNRTQVALHAQAALERARANTDGMALLVVDIDNFKTLNDSLGHAAGDFLLREVGQRLAQFAGAQAVVGRLSGDEFVLLQSGIKGTADAAHLAQATMDAVAQPVVFEGLPVNVSISLGVALYPSDGDSFDALFGRADAAMYAAKRAGRGAYQFATASMNEAALERLQLEASLRLAIETGALRLEYQPLVELSSGRMIGVEALCRWDHPERGPIPPGVFIPLAEDSGLIESLGRWVLLTATQQLQRWHEAGHAELMMAVNLSARQFQRGVVLEQVEEALVVSGVNPARLELELTESVLLHDGEAVMNTLRQLKALGVTLSIDDFGTGYSSFAYLRRFKFDKIKIDQSFVRDVIDDPDDAAIVRGIISLALSLGLHVLAEGVETEAIAQRLRTLKCTYAQGYHFARPLRPEALAERFLQAPPALS</sequence>
<dbReference type="SUPFAM" id="SSF55073">
    <property type="entry name" value="Nucleotide cyclase"/>
    <property type="match status" value="1"/>
</dbReference>
<dbReference type="InterPro" id="IPR029787">
    <property type="entry name" value="Nucleotide_cyclase"/>
</dbReference>
<dbReference type="PROSITE" id="PS50883">
    <property type="entry name" value="EAL"/>
    <property type="match status" value="1"/>
</dbReference>
<dbReference type="NCBIfam" id="TIGR00229">
    <property type="entry name" value="sensory_box"/>
    <property type="match status" value="3"/>
</dbReference>
<evidence type="ECO:0000313" key="4">
    <source>
        <dbReference type="EMBL" id="MDD0814856.1"/>
    </source>
</evidence>
<dbReference type="InterPro" id="IPR013656">
    <property type="entry name" value="PAS_4"/>
</dbReference>
<accession>A0ABT5ME38</accession>
<dbReference type="InterPro" id="IPR000160">
    <property type="entry name" value="GGDEF_dom"/>
</dbReference>
<dbReference type="InterPro" id="IPR052155">
    <property type="entry name" value="Biofilm_reg_signaling"/>
</dbReference>
<evidence type="ECO:0000259" key="1">
    <source>
        <dbReference type="PROSITE" id="PS50112"/>
    </source>
</evidence>
<dbReference type="PANTHER" id="PTHR44757">
    <property type="entry name" value="DIGUANYLATE CYCLASE DGCP"/>
    <property type="match status" value="1"/>
</dbReference>
<evidence type="ECO:0000313" key="5">
    <source>
        <dbReference type="Proteomes" id="UP001528672"/>
    </source>
</evidence>
<dbReference type="SUPFAM" id="SSF141868">
    <property type="entry name" value="EAL domain-like"/>
    <property type="match status" value="1"/>
</dbReference>
<protein>
    <submittedName>
        <fullName evidence="4">EAL domain-containing protein</fullName>
    </submittedName>
</protein>
<dbReference type="CDD" id="cd00130">
    <property type="entry name" value="PAS"/>
    <property type="match status" value="3"/>
</dbReference>
<evidence type="ECO:0000259" key="2">
    <source>
        <dbReference type="PROSITE" id="PS50883"/>
    </source>
</evidence>
<dbReference type="Proteomes" id="UP001528672">
    <property type="component" value="Unassembled WGS sequence"/>
</dbReference>
<dbReference type="Gene3D" id="3.30.70.270">
    <property type="match status" value="1"/>
</dbReference>
<dbReference type="EMBL" id="JAQSIO010000003">
    <property type="protein sequence ID" value="MDD0814856.1"/>
    <property type="molecule type" value="Genomic_DNA"/>
</dbReference>
<dbReference type="PROSITE" id="PS50112">
    <property type="entry name" value="PAS"/>
    <property type="match status" value="3"/>
</dbReference>
<dbReference type="SMART" id="SM00267">
    <property type="entry name" value="GGDEF"/>
    <property type="match status" value="1"/>
</dbReference>
<dbReference type="InterPro" id="IPR000014">
    <property type="entry name" value="PAS"/>
</dbReference>
<reference evidence="4 5" key="1">
    <citation type="submission" date="2023-02" db="EMBL/GenBank/DDBJ databases">
        <title>Bacterial whole genome sequence for Curvibacter sp. HBC28.</title>
        <authorList>
            <person name="Le V."/>
            <person name="Ko S.-R."/>
            <person name="Ahn C.-Y."/>
            <person name="Oh H.-M."/>
        </authorList>
    </citation>
    <scope>NUCLEOTIDE SEQUENCE [LARGE SCALE GENOMIC DNA]</scope>
    <source>
        <strain evidence="4 5">HBC28</strain>
    </source>
</reference>
<feature type="domain" description="PAS" evidence="1">
    <location>
        <begin position="89"/>
        <end position="128"/>
    </location>
</feature>
<feature type="domain" description="GGDEF" evidence="3">
    <location>
        <begin position="485"/>
        <end position="618"/>
    </location>
</feature>
<dbReference type="Pfam" id="PF00563">
    <property type="entry name" value="EAL"/>
    <property type="match status" value="1"/>
</dbReference>
<dbReference type="Gene3D" id="3.30.450.20">
    <property type="entry name" value="PAS domain"/>
    <property type="match status" value="3"/>
</dbReference>
<dbReference type="CDD" id="cd01949">
    <property type="entry name" value="GGDEF"/>
    <property type="match status" value="1"/>
</dbReference>
<dbReference type="SUPFAM" id="SSF55785">
    <property type="entry name" value="PYP-like sensor domain (PAS domain)"/>
    <property type="match status" value="3"/>
</dbReference>
<dbReference type="InterPro" id="IPR035919">
    <property type="entry name" value="EAL_sf"/>
</dbReference>
<feature type="domain" description="PAS" evidence="1">
    <location>
        <begin position="327"/>
        <end position="372"/>
    </location>
</feature>
<name>A0ABT5ME38_9BURK</name>
<dbReference type="PROSITE" id="PS50887">
    <property type="entry name" value="GGDEF"/>
    <property type="match status" value="1"/>
</dbReference>